<dbReference type="InterPro" id="IPR045032">
    <property type="entry name" value="PEL"/>
</dbReference>
<dbReference type="EMBL" id="JAVREO010000001">
    <property type="protein sequence ID" value="MDT0265145.1"/>
    <property type="molecule type" value="Genomic_DNA"/>
</dbReference>
<dbReference type="PROSITE" id="PS51257">
    <property type="entry name" value="PROKAR_LIPOPROTEIN"/>
    <property type="match status" value="1"/>
</dbReference>
<dbReference type="InterPro" id="IPR011050">
    <property type="entry name" value="Pectin_lyase_fold/virulence"/>
</dbReference>
<evidence type="ECO:0000259" key="4">
    <source>
        <dbReference type="SMART" id="SM00656"/>
    </source>
</evidence>
<reference evidence="6" key="1">
    <citation type="submission" date="2023-07" db="EMBL/GenBank/DDBJ databases">
        <title>30 novel species of actinomycetes from the DSMZ collection.</title>
        <authorList>
            <person name="Nouioui I."/>
        </authorList>
    </citation>
    <scope>NUCLEOTIDE SEQUENCE [LARGE SCALE GENOMIC DNA]</scope>
    <source>
        <strain evidence="6">DSM 44915</strain>
    </source>
</reference>
<evidence type="ECO:0000313" key="5">
    <source>
        <dbReference type="EMBL" id="MDT0265145.1"/>
    </source>
</evidence>
<feature type="signal peptide" evidence="3">
    <location>
        <begin position="1"/>
        <end position="39"/>
    </location>
</feature>
<accession>A0ABU2JJI5</accession>
<organism evidence="5 6">
    <name type="scientific">Streptomyces chisholmiae</name>
    <dbReference type="NCBI Taxonomy" id="3075540"/>
    <lineage>
        <taxon>Bacteria</taxon>
        <taxon>Bacillati</taxon>
        <taxon>Actinomycetota</taxon>
        <taxon>Actinomycetes</taxon>
        <taxon>Kitasatosporales</taxon>
        <taxon>Streptomycetaceae</taxon>
        <taxon>Streptomyces</taxon>
    </lineage>
</organism>
<sequence length="451" mass="49213">MSAFRLISRTSGRSGALAGAAVLGCAALALTSLPPTASAAEPTHRPSDRLAHAVLPARDGWGAAEGGVTGGSGASPERISTVTDRAELAAALAEPGDEPRVIRVRGDIDANADDQGRPLDCADYATDGYSLEAYLAEYDPETWGREDPSGPLEEARAASAERQKEQIVLSVPSNTTIIGVGRDATVHGATLDVRGVENVIIRNLTFEDTFDCFPQWDPTDGEFGEWNSEYDSVVLYGSRHVWVDHNTFTDGDRPDADQPRYFGRLFQQHDGQLDIVRGADLVTVSWNVFTDHDKTILLGNSDSAEADDRGKLRTTFHHNLFHNVNERAPRVRFGQVDVYNNHYRQDAGVAYGYSWGIGKESALVAEHNAVTLPAEITPDRVIHQWTANTAVTERGNWVNGRPVDLLDAYRAANPENTLGDDAGWRPELRREIHHPLLLPLLLDLRAGAGRL</sequence>
<dbReference type="PANTHER" id="PTHR31683">
    <property type="entry name" value="PECTATE LYASE 18-RELATED"/>
    <property type="match status" value="1"/>
</dbReference>
<comment type="similarity">
    <text evidence="2">Belongs to the polysaccharide lyase 1 family.</text>
</comment>
<dbReference type="SUPFAM" id="SSF51126">
    <property type="entry name" value="Pectin lyase-like"/>
    <property type="match status" value="1"/>
</dbReference>
<evidence type="ECO:0000256" key="3">
    <source>
        <dbReference type="SAM" id="SignalP"/>
    </source>
</evidence>
<dbReference type="RefSeq" id="WP_311664120.1">
    <property type="nucleotide sequence ID" value="NZ_JAVREO010000001.1"/>
</dbReference>
<evidence type="ECO:0000256" key="1">
    <source>
        <dbReference type="ARBA" id="ARBA00023239"/>
    </source>
</evidence>
<feature type="domain" description="Pectate lyase" evidence="4">
    <location>
        <begin position="143"/>
        <end position="376"/>
    </location>
</feature>
<keyword evidence="3" id="KW-0732">Signal</keyword>
<dbReference type="SMART" id="SM00656">
    <property type="entry name" value="Amb_all"/>
    <property type="match status" value="1"/>
</dbReference>
<proteinExistence type="inferred from homology"/>
<name>A0ABU2JJI5_9ACTN</name>
<comment type="caution">
    <text evidence="5">The sequence shown here is derived from an EMBL/GenBank/DDBJ whole genome shotgun (WGS) entry which is preliminary data.</text>
</comment>
<dbReference type="Proteomes" id="UP001183410">
    <property type="component" value="Unassembled WGS sequence"/>
</dbReference>
<keyword evidence="6" id="KW-1185">Reference proteome</keyword>
<keyword evidence="2" id="KW-0119">Carbohydrate metabolism</keyword>
<gene>
    <name evidence="5" type="ORF">RM844_02455</name>
</gene>
<dbReference type="InterPro" id="IPR012334">
    <property type="entry name" value="Pectin_lyas_fold"/>
</dbReference>
<dbReference type="PANTHER" id="PTHR31683:SF18">
    <property type="entry name" value="PECTATE LYASE 21-RELATED"/>
    <property type="match status" value="1"/>
</dbReference>
<protein>
    <submittedName>
        <fullName evidence="5">Pectate lyase</fullName>
    </submittedName>
</protein>
<comment type="subcellular location">
    <subcellularLocation>
        <location evidence="2">Secreted</location>
    </subcellularLocation>
</comment>
<dbReference type="Gene3D" id="2.160.20.10">
    <property type="entry name" value="Single-stranded right-handed beta-helix, Pectin lyase-like"/>
    <property type="match status" value="1"/>
</dbReference>
<dbReference type="Pfam" id="PF00544">
    <property type="entry name" value="Pectate_lyase_4"/>
    <property type="match status" value="1"/>
</dbReference>
<dbReference type="GO" id="GO:0016829">
    <property type="term" value="F:lyase activity"/>
    <property type="evidence" value="ECO:0007669"/>
    <property type="project" value="UniProtKB-KW"/>
</dbReference>
<keyword evidence="2" id="KW-0964">Secreted</keyword>
<dbReference type="InterPro" id="IPR002022">
    <property type="entry name" value="Pec_lyase"/>
</dbReference>
<keyword evidence="1 2" id="KW-0456">Lyase</keyword>
<feature type="chain" id="PRO_5047140062" evidence="3">
    <location>
        <begin position="40"/>
        <end position="451"/>
    </location>
</feature>
<evidence type="ECO:0000313" key="6">
    <source>
        <dbReference type="Proteomes" id="UP001183410"/>
    </source>
</evidence>
<keyword evidence="2" id="KW-0624">Polysaccharide degradation</keyword>
<evidence type="ECO:0000256" key="2">
    <source>
        <dbReference type="RuleBase" id="RU361173"/>
    </source>
</evidence>